<organism evidence="1 2">
    <name type="scientific">Halobacillus alkaliphilus</name>
    <dbReference type="NCBI Taxonomy" id="396056"/>
    <lineage>
        <taxon>Bacteria</taxon>
        <taxon>Bacillati</taxon>
        <taxon>Bacillota</taxon>
        <taxon>Bacilli</taxon>
        <taxon>Bacillales</taxon>
        <taxon>Bacillaceae</taxon>
        <taxon>Halobacillus</taxon>
    </lineage>
</organism>
<evidence type="ECO:0000313" key="1">
    <source>
        <dbReference type="EMBL" id="SFF96205.1"/>
    </source>
</evidence>
<dbReference type="OrthoDB" id="2369163at2"/>
<name>A0A1I2MX84_9BACI</name>
<dbReference type="Gene3D" id="3.90.930.60">
    <property type="match status" value="1"/>
</dbReference>
<accession>A0A1I2MX84</accession>
<dbReference type="EMBL" id="FOOG01000016">
    <property type="protein sequence ID" value="SFF96205.1"/>
    <property type="molecule type" value="Genomic_DNA"/>
</dbReference>
<keyword evidence="2" id="KW-1185">Reference proteome</keyword>
<dbReference type="AlphaFoldDB" id="A0A1I2MX84"/>
<gene>
    <name evidence="1" type="ORF">SAMN05216353_11617</name>
</gene>
<dbReference type="Proteomes" id="UP000198897">
    <property type="component" value="Unassembled WGS sequence"/>
</dbReference>
<dbReference type="Gene3D" id="3.40.50.720">
    <property type="entry name" value="NAD(P)-binding Rossmann-like Domain"/>
    <property type="match status" value="1"/>
</dbReference>
<reference evidence="2" key="1">
    <citation type="submission" date="2016-10" db="EMBL/GenBank/DDBJ databases">
        <authorList>
            <person name="Varghese N."/>
            <person name="Submissions S."/>
        </authorList>
    </citation>
    <scope>NUCLEOTIDE SEQUENCE [LARGE SCALE GENOMIC DNA]</scope>
    <source>
        <strain evidence="2">FP5</strain>
    </source>
</reference>
<sequence length="639" mass="72130">MNVKPSMCLKVKKGTFFMPEPDGSVYFRNNAGSFRMEGKAIHQWVEKLVPMLNGEHSLADLTEGLSQPYHARVYEMTDVLYNNGFLRDVSEDRPHELHPQVAEKFASQIEFLESFGDSASFRFQQYRKKKVVAAGEGSMLLGLVSALLTSGLSGFHVIVTDENESVRRRVRELEAWARETDPEVRLSIALEPPFSWEQEVEPYDAVFYASHQDHHEERKSLLTACHKKHKWFIPMLCSGTEGFAGPMERPGSDYCFESAWLSLGRKEGDEGDPGRIISSPAAAMLTNVAVFEWFKKMTGVPDVHPSNHMFVLTNETLEGKWHSFKPHPLVTGHIAAERVEDVLEKTKDKEAKPEKEWFFYFSELASGPLGIFCRYEEGDLPQLPLSQCEVQAVDIHSVNPHASIICAAMTHEEARREAGLAGIEQYLSPLKKDILNSLDAANERTARLYLGAGEAGTRTAFSRALTNLLEEHWKLQVSETEMTPAKLELNRIEDEQCRFYYQALQTLKKTVELGIGEDAYGFPVVWTKARNQKWHGSIGFTRTLALREALRRALMEEQNPGRTAASDACFASMKNKNGGVHSLDIPFCESGDPEVLMSVIQRLKRSHQDLFFTKVSMDPFKDDGIIDLFGVVVREEETG</sequence>
<evidence type="ECO:0000313" key="2">
    <source>
        <dbReference type="Proteomes" id="UP000198897"/>
    </source>
</evidence>
<protein>
    <submittedName>
        <fullName evidence="1">Putative thiazole-containing bacteriocin maturation protein</fullName>
    </submittedName>
</protein>
<dbReference type="GO" id="GO:0008641">
    <property type="term" value="F:ubiquitin-like modifier activating enzyme activity"/>
    <property type="evidence" value="ECO:0007669"/>
    <property type="project" value="InterPro"/>
</dbReference>
<dbReference type="SUPFAM" id="SSF69572">
    <property type="entry name" value="Activating enzymes of the ubiquitin-like proteins"/>
    <property type="match status" value="1"/>
</dbReference>
<proteinExistence type="predicted"/>
<dbReference type="InterPro" id="IPR035985">
    <property type="entry name" value="Ubiquitin-activating_enz"/>
</dbReference>
<dbReference type="RefSeq" id="WP_089751962.1">
    <property type="nucleotide sequence ID" value="NZ_FOOG01000016.1"/>
</dbReference>